<accession>F2LTW0</accession>
<evidence type="ECO:0000313" key="3">
    <source>
        <dbReference type="EMBL" id="AEA34486.1"/>
    </source>
</evidence>
<dbReference type="RefSeq" id="WP_013682515.1">
    <property type="nucleotide sequence ID" value="NC_015318.1"/>
</dbReference>
<dbReference type="EMBL" id="CP002606">
    <property type="protein sequence ID" value="AEA34486.1"/>
    <property type="molecule type" value="Genomic_DNA"/>
</dbReference>
<dbReference type="InParanoid" id="F2LTW0"/>
<name>F2LTW0_HIPMA</name>
<dbReference type="Gene3D" id="3.40.920.10">
    <property type="entry name" value="Pyruvate-ferredoxin oxidoreductase, PFOR, domain III"/>
    <property type="match status" value="1"/>
</dbReference>
<sequence length="190" mass="20829">MAFHYELRFGGVGGQGSLTAGTILAHAAVFRTKYYATQVPTYTSQVRGGAAKADIIISDEPITFPESTNVDFFLSTHQKAYDAYKGDLKEDAYVLVDSGLVVVPDDDAKKYKVYEYPLVRTAKYEIGNVVTMNILAVGICLGLTEVLPIDAVRDTVKEEVPPAFIDMNMKAFDMGLEVGRKFKAEGPTKK</sequence>
<dbReference type="OrthoDB" id="9789125at2"/>
<keyword evidence="1 3" id="KW-0560">Oxidoreductase</keyword>
<dbReference type="Pfam" id="PF01558">
    <property type="entry name" value="POR"/>
    <property type="match status" value="1"/>
</dbReference>
<proteinExistence type="predicted"/>
<dbReference type="PANTHER" id="PTHR42730">
    <property type="entry name" value="2-OXOGLUTARATE SYNTHASE SUBUNIT KORC"/>
    <property type="match status" value="1"/>
</dbReference>
<dbReference type="STRING" id="760142.Hipma_1530"/>
<reference evidence="4" key="2">
    <citation type="submission" date="2011-03" db="EMBL/GenBank/DDBJ databases">
        <title>The complete genome of Hippea maritima DSM 10411.</title>
        <authorList>
            <consortium name="US DOE Joint Genome Institute (JGI-PGF)"/>
            <person name="Lucas S."/>
            <person name="Copeland A."/>
            <person name="Lapidus A."/>
            <person name="Bruce D."/>
            <person name="Goodwin L."/>
            <person name="Pitluck S."/>
            <person name="Peters L."/>
            <person name="Kyrpides N."/>
            <person name="Mavromatis K."/>
            <person name="Pagani I."/>
            <person name="Ivanova N."/>
            <person name="Mikhailova N."/>
            <person name="Lu M."/>
            <person name="Detter J.C."/>
            <person name="Tapia R."/>
            <person name="Han C."/>
            <person name="Land M."/>
            <person name="Hauser L."/>
            <person name="Markowitz V."/>
            <person name="Cheng J.-F."/>
            <person name="Hugenholtz P."/>
            <person name="Woyke T."/>
            <person name="Wu D."/>
            <person name="Spring S."/>
            <person name="Schroeder M."/>
            <person name="Brambilla E."/>
            <person name="Klenk H.-P."/>
            <person name="Eisen J.A."/>
        </authorList>
    </citation>
    <scope>NUCLEOTIDE SEQUENCE [LARGE SCALE GENOMIC DNA]</scope>
    <source>
        <strain evidence="4">ATCC 700847 / DSM 10411 / MH2</strain>
    </source>
</reference>
<dbReference type="InterPro" id="IPR052554">
    <property type="entry name" value="2-oxoglutarate_synth_KorC"/>
</dbReference>
<dbReference type="HOGENOM" id="CLU_087284_0_0_7"/>
<dbReference type="EC" id="1.2.7.3" evidence="3"/>
<dbReference type="KEGG" id="hmr:Hipma_1530"/>
<dbReference type="Proteomes" id="UP000008139">
    <property type="component" value="Chromosome"/>
</dbReference>
<dbReference type="GO" id="GO:0047553">
    <property type="term" value="F:2-oxoglutarate synthase activity"/>
    <property type="evidence" value="ECO:0007669"/>
    <property type="project" value="UniProtKB-EC"/>
</dbReference>
<gene>
    <name evidence="3" type="ordered locus">Hipma_1530</name>
</gene>
<reference evidence="3 4" key="1">
    <citation type="journal article" date="2011" name="Stand. Genomic Sci.">
        <title>Complete genome sequence of the thermophilic sulfur-reducer Hippea maritima type strain (MH(2)).</title>
        <authorList>
            <person name="Huntemann M."/>
            <person name="Lu M."/>
            <person name="Nolan M."/>
            <person name="Lapidus A."/>
            <person name="Lucas S."/>
            <person name="Hammon N."/>
            <person name="Deshpande S."/>
            <person name="Cheng J.F."/>
            <person name="Tapia R."/>
            <person name="Han C."/>
            <person name="Goodwin L."/>
            <person name="Pitluck S."/>
            <person name="Liolios K."/>
            <person name="Pagani I."/>
            <person name="Ivanova N."/>
            <person name="Ovchinikova G."/>
            <person name="Pati A."/>
            <person name="Chen A."/>
            <person name="Palaniappan K."/>
            <person name="Land M."/>
            <person name="Hauser L."/>
            <person name="Jeffries C.D."/>
            <person name="Detter J.C."/>
            <person name="Brambilla E.M."/>
            <person name="Rohde M."/>
            <person name="Spring S."/>
            <person name="Goker M."/>
            <person name="Woyke T."/>
            <person name="Bristow J."/>
            <person name="Eisen J.A."/>
            <person name="Markowitz V."/>
            <person name="Hugenholtz P."/>
            <person name="Kyrpides N.C."/>
            <person name="Klenk H.P."/>
            <person name="Mavromatis K."/>
        </authorList>
    </citation>
    <scope>NUCLEOTIDE SEQUENCE [LARGE SCALE GENOMIC DNA]</scope>
    <source>
        <strain evidence="4">ATCC 700847 / DSM 10411 / MH2</strain>
    </source>
</reference>
<feature type="domain" description="Pyruvate/ketoisovalerate oxidoreductase catalytic" evidence="2">
    <location>
        <begin position="13"/>
        <end position="177"/>
    </location>
</feature>
<dbReference type="AlphaFoldDB" id="F2LTW0"/>
<dbReference type="InterPro" id="IPR002869">
    <property type="entry name" value="Pyrv_flavodox_OxRed_cen"/>
</dbReference>
<organism evidence="3 4">
    <name type="scientific">Hippea maritima (strain ATCC 700847 / DSM 10411 / MH2)</name>
    <dbReference type="NCBI Taxonomy" id="760142"/>
    <lineage>
        <taxon>Bacteria</taxon>
        <taxon>Pseudomonadati</taxon>
        <taxon>Campylobacterota</taxon>
        <taxon>Desulfurellia</taxon>
        <taxon>Desulfurellales</taxon>
        <taxon>Hippeaceae</taxon>
        <taxon>Hippea</taxon>
    </lineage>
</organism>
<evidence type="ECO:0000313" key="4">
    <source>
        <dbReference type="Proteomes" id="UP000008139"/>
    </source>
</evidence>
<dbReference type="InterPro" id="IPR019752">
    <property type="entry name" value="Pyrv/ketoisovalerate_OxRed_cat"/>
</dbReference>
<dbReference type="SUPFAM" id="SSF53323">
    <property type="entry name" value="Pyruvate-ferredoxin oxidoreductase, PFOR, domain III"/>
    <property type="match status" value="1"/>
</dbReference>
<keyword evidence="4" id="KW-1185">Reference proteome</keyword>
<protein>
    <submittedName>
        <fullName evidence="3">2-oxoglutarate synthase</fullName>
        <ecNumber evidence="3">1.2.7.3</ecNumber>
    </submittedName>
</protein>
<dbReference type="eggNOG" id="COG1014">
    <property type="taxonomic scope" value="Bacteria"/>
</dbReference>
<evidence type="ECO:0000259" key="2">
    <source>
        <dbReference type="Pfam" id="PF01558"/>
    </source>
</evidence>
<evidence type="ECO:0000256" key="1">
    <source>
        <dbReference type="ARBA" id="ARBA00023002"/>
    </source>
</evidence>
<dbReference type="PANTHER" id="PTHR42730:SF1">
    <property type="entry name" value="2-OXOGLUTARATE SYNTHASE SUBUNIT KORC"/>
    <property type="match status" value="1"/>
</dbReference>